<evidence type="ECO:0000256" key="2">
    <source>
        <dbReference type="ARBA" id="ARBA00012489"/>
    </source>
</evidence>
<reference evidence="7 8" key="1">
    <citation type="submission" date="2014-02" db="EMBL/GenBank/DDBJ databases">
        <title>The genome sequence of the entomopathogenic fungus Metarhizium robertsii ARSEF 2575.</title>
        <authorList>
            <person name="Giuliano Garisto Donzelli B."/>
            <person name="Roe B.A."/>
            <person name="Macmil S.L."/>
            <person name="Krasnoff S.B."/>
            <person name="Gibson D.M."/>
        </authorList>
    </citation>
    <scope>NUCLEOTIDE SEQUENCE [LARGE SCALE GENOMIC DNA]</scope>
    <source>
        <strain evidence="7 8">ARSEF 2575</strain>
    </source>
</reference>
<dbReference type="Proteomes" id="UP000030151">
    <property type="component" value="Unassembled WGS sequence"/>
</dbReference>
<dbReference type="PANTHER" id="PTHR12792">
    <property type="entry name" value="EXTRA SPINDLE POLES 1-RELATED"/>
    <property type="match status" value="1"/>
</dbReference>
<feature type="compositionally biased region" description="Basic and acidic residues" evidence="5">
    <location>
        <begin position="74"/>
        <end position="84"/>
    </location>
</feature>
<feature type="domain" description="Peptidase C50" evidence="6">
    <location>
        <begin position="1883"/>
        <end position="1979"/>
    </location>
</feature>
<evidence type="ECO:0000256" key="3">
    <source>
        <dbReference type="ARBA" id="ARBA00022801"/>
    </source>
</evidence>
<dbReference type="Gene3D" id="1.25.40.10">
    <property type="entry name" value="Tetratricopeptide repeat domain"/>
    <property type="match status" value="1"/>
</dbReference>
<evidence type="ECO:0000313" key="7">
    <source>
        <dbReference type="EMBL" id="EXV03383.1"/>
    </source>
</evidence>
<evidence type="ECO:0000256" key="5">
    <source>
        <dbReference type="SAM" id="MobiDB-lite"/>
    </source>
</evidence>
<dbReference type="PANTHER" id="PTHR12792:SF0">
    <property type="entry name" value="SEPARIN"/>
    <property type="match status" value="1"/>
</dbReference>
<feature type="region of interest" description="Disordered" evidence="5">
    <location>
        <begin position="40"/>
        <end position="84"/>
    </location>
</feature>
<evidence type="ECO:0000256" key="4">
    <source>
        <dbReference type="ARBA" id="ARBA00022829"/>
    </source>
</evidence>
<feature type="region of interest" description="Disordered" evidence="5">
    <location>
        <begin position="1300"/>
        <end position="1330"/>
    </location>
</feature>
<dbReference type="eggNOG" id="KOG1849">
    <property type="taxonomic scope" value="Eukaryota"/>
</dbReference>
<dbReference type="GO" id="GO:0051307">
    <property type="term" value="P:meiotic chromosome separation"/>
    <property type="evidence" value="ECO:0007669"/>
    <property type="project" value="TreeGrafter"/>
</dbReference>
<dbReference type="SUPFAM" id="SSF48452">
    <property type="entry name" value="TPR-like"/>
    <property type="match status" value="1"/>
</dbReference>
<protein>
    <recommendedName>
        <fullName evidence="2">separase</fullName>
        <ecNumber evidence="2">3.4.22.49</ecNumber>
    </recommendedName>
</protein>
<dbReference type="InterPro" id="IPR011990">
    <property type="entry name" value="TPR-like_helical_dom_sf"/>
</dbReference>
<dbReference type="GO" id="GO:0072686">
    <property type="term" value="C:mitotic spindle"/>
    <property type="evidence" value="ECO:0007669"/>
    <property type="project" value="TreeGrafter"/>
</dbReference>
<dbReference type="Pfam" id="PF03568">
    <property type="entry name" value="Separin_C"/>
    <property type="match status" value="1"/>
</dbReference>
<gene>
    <name evidence="7" type="ORF">X797_003183</name>
</gene>
<dbReference type="GO" id="GO:0044732">
    <property type="term" value="C:mitotic spindle pole body"/>
    <property type="evidence" value="ECO:0007669"/>
    <property type="project" value="TreeGrafter"/>
</dbReference>
<dbReference type="InterPro" id="IPR005314">
    <property type="entry name" value="Peptidase_C50"/>
</dbReference>
<feature type="compositionally biased region" description="Acidic residues" evidence="5">
    <location>
        <begin position="2045"/>
        <end position="2056"/>
    </location>
</feature>
<name>A0A0A1V1C6_9HYPO</name>
<dbReference type="GO" id="GO:0005634">
    <property type="term" value="C:nucleus"/>
    <property type="evidence" value="ECO:0007669"/>
    <property type="project" value="InterPro"/>
</dbReference>
<accession>A0A0A1V1C6</accession>
<dbReference type="EMBL" id="JELW01000003">
    <property type="protein sequence ID" value="EXV03383.1"/>
    <property type="molecule type" value="Genomic_DNA"/>
</dbReference>
<sequence>MASLQASADAVKAAVSSTMACTPATVVTLKELLLLETESSAQVTKSASRTAKSTRTAKSSKASTASRKPSAAHSRSEQLNSRDRTILATHIINATLKALTEASRPAPPSTPCKQVENVPQLASKRTLRRSLSAPLSPMQPRTLNRVATSPNVSITKARVGLSAHSTGCLAVVECARVAFASLRSLKPSTQEAQYDFQVENGMSAFIGKLLALNMHDQALKELKILKSRLDPATGTESSKVATSTSAEIKLGATRIAELLEFRTKISLQTLPIITSFQIQLVKLIGATKKPAHIEALLPMLLEKHVSSPVNLLLKHADSGDKQTQKAARQMASFSQALLSMLPSVSSQEDEVAVEPRLSPSPQSTFELQALAFRTQLRWWKLAGHQGSIDDDVLAPFSRCMRAFARRHVSDDKLLYRSLLAAYEELMQLIRSHKPDPSISSKSPLSSIYQVLGSTAHAARQYDGACCWFESLKATLSPESDSAVVLCSVSARILATALKKPKLDDDIEKAIQEVIDSLEGSLSGTLTELNELLESLSATRRSVVGLLMKELDPKAVSDPIPQTTSTLLNNFVLRYPRFLRRWIGTAPGKDAPAKQTLQFDQRKQAVMQSINQTLDATLMVVKCGIQSGALEWHQIDDVLQHCSGLLDSICDPLLSPARVEQLGGYHVKISTLYFSKFMELRKMKHRTKDLNKQLLQSLSRSIDAVKERSSSLKDKAQLSMKLELFADLCKGSGRSEDAVGTLRSICTNMAEDGVLSDVAAALASLPPTLAWATTDKASSLSRTLRSIAKLDKSWNDWTFFLPEAERAAVLEHLMHLSTESAGQREPLRLHDPSPAALLRIYSLDKYPIRRFRVLLHLLYQNIGEDEELAEITSNLGQVSQQLQKRDKGEDGSLTQFIPHLQAYHSSLAALADSDNEFPTSVVKGNITCWKAILGSYQSKDDLYTKIDNPQTLIDFLQTLNHLADLRGETELQISISELSIAMAKAVAEYSGSFDDGLILHSSHLAIQYIGIGKFSQASGALEVSKELLEHNEGVSQRVVADFYLSQAEYYAGVGSLDEALIYVNKANDICYQSYSSWAQSKYQANLMISLSALIQSTVSIQTGNIEDALSSIRTGVRTLSHDWAKLEAASSEPDSNMSGNRLIGLDLKTSQVKRTGPRFWGLAVPLLRCLLHISSVYAHIGMFQETIYYAESAWKIAQSTQSSLYCAQVTAWTGSIYLKAGNITKAIETLADAQRHIPSNICSSRVHFARKLGELYSEIGDEDKANEYLTMAEETLRLMDNNPGNSVCIEKSAAPMEKAKTTAAKTSRTARTAKAKPASVTRPTRRPATTKAQAITAEAVAQLPKDIYQSSLLAAVLLSRAIGYIQKKDWSSALSTLDQAKELPKLFGTLSLEQIVTATSLIGHSMEQMISDPVFSVMQDSTISFPAVASSAGRASMDKNNLVASPPRRGRAAAGDRKTAKDKSGPAFADALRQAQDILIEAHASTLSTSDSGMVHRLSTLLQSTIILLSATSASKTKPVLSSGLATVAVDLGRNITWTREQITLLNTLRPLGASLPSVPDDPPTSLRKTIMSLTPDMAAFQKNYVDLLPNNWNVISLSLSDSSRDLSITKLQAGHSPFILRLPLERANSRDADAEVFNFEHGREELLDIIKLANETSHSARDFSAKGERSAWWAEREALDTRLKDLLSTVESTWLGGFKGIFSQHQRRTDLLARFQKSFQQILDGSLPSRNRIRGKKTTKASSVNLDPRILDLFIGLGDPTHPDCDFDEALNDLLYFVVDILQFHGERNAYDEIDFDAMVVETYDALRGYYSALNAGSERQEGSHTILILDKALHAFPWESLPCMEGLALSRVPSLACLRQLITESNTQGAEPELQEGHCVSPKAGTYILNPSSDLKNTQAFFQSTFETLKSWDGIVNKTPQESEFEDALSKSEILLYFGHGSGAQYIRGKTVRRLEKCRATTFLMGCSSAALTEAGEFECYGPVWNYMMAGCPAVVGTLWDVTDRDIDRFAGRTFEEWGLFARGTFEKGDRKKGRGKKGGVNDVDTDSGDDDIDSEAPSRPTSPRLARGSSLPEAVAKARDACKFKYLNAAAVVVYGIPVYINREG</sequence>
<evidence type="ECO:0000259" key="6">
    <source>
        <dbReference type="PROSITE" id="PS51700"/>
    </source>
</evidence>
<dbReference type="GO" id="GO:0006508">
    <property type="term" value="P:proteolysis"/>
    <property type="evidence" value="ECO:0007669"/>
    <property type="project" value="InterPro"/>
</dbReference>
<dbReference type="GO" id="GO:0005737">
    <property type="term" value="C:cytoplasm"/>
    <property type="evidence" value="ECO:0007669"/>
    <property type="project" value="TreeGrafter"/>
</dbReference>
<keyword evidence="4" id="KW-0159">Chromosome partition</keyword>
<feature type="region of interest" description="Disordered" evidence="5">
    <location>
        <begin position="1437"/>
        <end position="1464"/>
    </location>
</feature>
<feature type="compositionally biased region" description="Basic and acidic residues" evidence="5">
    <location>
        <begin position="1453"/>
        <end position="1463"/>
    </location>
</feature>
<keyword evidence="3" id="KW-0378">Hydrolase</keyword>
<evidence type="ECO:0000256" key="1">
    <source>
        <dbReference type="ARBA" id="ARBA00000451"/>
    </source>
</evidence>
<dbReference type="InterPro" id="IPR030397">
    <property type="entry name" value="SEPARIN_core_dom"/>
</dbReference>
<evidence type="ECO:0000313" key="8">
    <source>
        <dbReference type="Proteomes" id="UP000030151"/>
    </source>
</evidence>
<dbReference type="OrthoDB" id="10255632at2759"/>
<proteinExistence type="predicted"/>
<feature type="region of interest" description="Disordered" evidence="5">
    <location>
        <begin position="100"/>
        <end position="124"/>
    </location>
</feature>
<comment type="catalytic activity">
    <reaction evidence="1">
        <text>All bonds known to be hydrolyzed by this endopeptidase have arginine in P1 and an acidic residue in P4. P6 is often occupied by an acidic residue or by a hydroxy-amino-acid residue, the phosphorylation of which enhances cleavage.</text>
        <dbReference type="EC" id="3.4.22.49"/>
    </reaction>
</comment>
<dbReference type="HOGENOM" id="CLU_000454_0_0_1"/>
<feature type="region of interest" description="Disordered" evidence="5">
    <location>
        <begin position="2029"/>
        <end position="2072"/>
    </location>
</feature>
<dbReference type="PROSITE" id="PS51700">
    <property type="entry name" value="SEPARIN"/>
    <property type="match status" value="1"/>
</dbReference>
<comment type="caution">
    <text evidence="7">The sequence shown here is derived from an EMBL/GenBank/DDBJ whole genome shotgun (WGS) entry which is preliminary data.</text>
</comment>
<dbReference type="GO" id="GO:0004197">
    <property type="term" value="F:cysteine-type endopeptidase activity"/>
    <property type="evidence" value="ECO:0007669"/>
    <property type="project" value="InterPro"/>
</dbReference>
<feature type="compositionally biased region" description="Low complexity" evidence="5">
    <location>
        <begin position="40"/>
        <end position="72"/>
    </location>
</feature>
<organism evidence="7 8">
    <name type="scientific">Metarhizium robertsii</name>
    <dbReference type="NCBI Taxonomy" id="568076"/>
    <lineage>
        <taxon>Eukaryota</taxon>
        <taxon>Fungi</taxon>
        <taxon>Dikarya</taxon>
        <taxon>Ascomycota</taxon>
        <taxon>Pezizomycotina</taxon>
        <taxon>Sordariomycetes</taxon>
        <taxon>Hypocreomycetidae</taxon>
        <taxon>Hypocreales</taxon>
        <taxon>Clavicipitaceae</taxon>
        <taxon>Metarhizium</taxon>
    </lineage>
</organism>
<dbReference type="EC" id="3.4.22.49" evidence="2"/>